<proteinExistence type="predicted"/>
<evidence type="ECO:0000313" key="2">
    <source>
        <dbReference type="Proteomes" id="UP000081671"/>
    </source>
</evidence>
<protein>
    <submittedName>
        <fullName evidence="3">WAP four-disulfide core domain protein 10A-like</fullName>
    </submittedName>
</protein>
<dbReference type="FunCoup" id="A0A1S3EQF3">
    <property type="interactions" value="4"/>
</dbReference>
<dbReference type="InParanoid" id="A0A1S3EQF3"/>
<dbReference type="KEGG" id="dord:105981534"/>
<organism evidence="2 3">
    <name type="scientific">Dipodomys ordii</name>
    <name type="common">Ord's kangaroo rat</name>
    <dbReference type="NCBI Taxonomy" id="10020"/>
    <lineage>
        <taxon>Eukaryota</taxon>
        <taxon>Metazoa</taxon>
        <taxon>Chordata</taxon>
        <taxon>Craniata</taxon>
        <taxon>Vertebrata</taxon>
        <taxon>Euteleostomi</taxon>
        <taxon>Mammalia</taxon>
        <taxon>Eutheria</taxon>
        <taxon>Euarchontoglires</taxon>
        <taxon>Glires</taxon>
        <taxon>Rodentia</taxon>
        <taxon>Castorimorpha</taxon>
        <taxon>Heteromyidae</taxon>
        <taxon>Dipodomyinae</taxon>
        <taxon>Dipodomys</taxon>
    </lineage>
</organism>
<reference evidence="3" key="1">
    <citation type="submission" date="2025-08" db="UniProtKB">
        <authorList>
            <consortium name="RefSeq"/>
        </authorList>
    </citation>
    <scope>IDENTIFICATION</scope>
    <source>
        <tissue evidence="3">Kidney</tissue>
    </source>
</reference>
<keyword evidence="2" id="KW-1185">Reference proteome</keyword>
<dbReference type="OrthoDB" id="9835640at2759"/>
<dbReference type="GeneID" id="105981534"/>
<evidence type="ECO:0000313" key="3">
    <source>
        <dbReference type="RefSeq" id="XP_012866180.1"/>
    </source>
</evidence>
<dbReference type="Proteomes" id="UP000081671">
    <property type="component" value="Unplaced"/>
</dbReference>
<evidence type="ECO:0000256" key="1">
    <source>
        <dbReference type="SAM" id="SignalP"/>
    </source>
</evidence>
<sequence>MRPRAVLSPMLLLWVLLWLPQTHGGPRSRRRIEETQEPSSGIQRCEKRTSIYLCKYPCEVQEDCEASHVCCSTFCGNVCINTL</sequence>
<feature type="signal peptide" evidence="1">
    <location>
        <begin position="1"/>
        <end position="24"/>
    </location>
</feature>
<accession>A0A1S3EQF3</accession>
<dbReference type="RefSeq" id="XP_012866180.1">
    <property type="nucleotide sequence ID" value="XM_013010726.1"/>
</dbReference>
<keyword evidence="1" id="KW-0732">Signal</keyword>
<feature type="chain" id="PRO_5010288067" evidence="1">
    <location>
        <begin position="25"/>
        <end position="83"/>
    </location>
</feature>
<dbReference type="AlphaFoldDB" id="A0A1S3EQF3"/>
<name>A0A1S3EQF3_DIPOR</name>
<gene>
    <name evidence="3" type="primary">LOC105981534</name>
</gene>